<evidence type="ECO:0000256" key="1">
    <source>
        <dbReference type="PROSITE-ProRule" id="PRU00047"/>
    </source>
</evidence>
<keyword evidence="1" id="KW-0863">Zinc-finger</keyword>
<dbReference type="EMBL" id="BQNB010014274">
    <property type="protein sequence ID" value="GJT26216.1"/>
    <property type="molecule type" value="Genomic_DNA"/>
</dbReference>
<feature type="domain" description="CCHC-type" evidence="2">
    <location>
        <begin position="98"/>
        <end position="115"/>
    </location>
</feature>
<comment type="caution">
    <text evidence="3">The sequence shown here is derived from an EMBL/GenBank/DDBJ whole genome shotgun (WGS) entry which is preliminary data.</text>
</comment>
<evidence type="ECO:0000259" key="2">
    <source>
        <dbReference type="PROSITE" id="PS50158"/>
    </source>
</evidence>
<name>A0ABQ5CGM3_9ASTR</name>
<dbReference type="SUPFAM" id="SSF57756">
    <property type="entry name" value="Retrovirus zinc finger-like domains"/>
    <property type="match status" value="1"/>
</dbReference>
<gene>
    <name evidence="3" type="ORF">Tco_0906491</name>
</gene>
<keyword evidence="1" id="KW-0479">Metal-binding</keyword>
<accession>A0ABQ5CGM3</accession>
<evidence type="ECO:0000313" key="4">
    <source>
        <dbReference type="Proteomes" id="UP001151760"/>
    </source>
</evidence>
<dbReference type="PROSITE" id="PS50158">
    <property type="entry name" value="ZF_CCHC"/>
    <property type="match status" value="1"/>
</dbReference>
<dbReference type="InterPro" id="IPR036875">
    <property type="entry name" value="Znf_CCHC_sf"/>
</dbReference>
<reference evidence="3" key="1">
    <citation type="journal article" date="2022" name="Int. J. Mol. Sci.">
        <title>Draft Genome of Tanacetum Coccineum: Genomic Comparison of Closely Related Tanacetum-Family Plants.</title>
        <authorList>
            <person name="Yamashiro T."/>
            <person name="Shiraishi A."/>
            <person name="Nakayama K."/>
            <person name="Satake H."/>
        </authorList>
    </citation>
    <scope>NUCLEOTIDE SEQUENCE</scope>
</reference>
<sequence length="251" mass="27474">MNPCYGRSVDPCSQLLKALDKGFSSKNYVRKFLRALHPKWRAKVTTIEESKDLSSLALDELIGTSKSSLEGKVDLLGNHVKRRSHSGTTDDKKGKSDRKCFRCGDPNHLIGECPKPLRNKDKKAFVGGSWSNKKNEVENKTDDETCLMASNEVTLDSSHYCDNSSSFDDDKNAKLKETQVKDVKFDKSANLLREMLNVQNSPSCKIGLGFDKSKASTSETKSISFVGLTANLAGDGSTLKADGSTIPGSID</sequence>
<keyword evidence="4" id="KW-1185">Reference proteome</keyword>
<reference evidence="3" key="2">
    <citation type="submission" date="2022-01" db="EMBL/GenBank/DDBJ databases">
        <authorList>
            <person name="Yamashiro T."/>
            <person name="Shiraishi A."/>
            <person name="Satake H."/>
            <person name="Nakayama K."/>
        </authorList>
    </citation>
    <scope>NUCLEOTIDE SEQUENCE</scope>
</reference>
<evidence type="ECO:0000313" key="3">
    <source>
        <dbReference type="EMBL" id="GJT26216.1"/>
    </source>
</evidence>
<protein>
    <submittedName>
        <fullName evidence="3">Zf-CCHC domain-containing protein</fullName>
    </submittedName>
</protein>
<dbReference type="InterPro" id="IPR001878">
    <property type="entry name" value="Znf_CCHC"/>
</dbReference>
<keyword evidence="1" id="KW-0862">Zinc</keyword>
<proteinExistence type="predicted"/>
<dbReference type="Proteomes" id="UP001151760">
    <property type="component" value="Unassembled WGS sequence"/>
</dbReference>
<organism evidence="3 4">
    <name type="scientific">Tanacetum coccineum</name>
    <dbReference type="NCBI Taxonomy" id="301880"/>
    <lineage>
        <taxon>Eukaryota</taxon>
        <taxon>Viridiplantae</taxon>
        <taxon>Streptophyta</taxon>
        <taxon>Embryophyta</taxon>
        <taxon>Tracheophyta</taxon>
        <taxon>Spermatophyta</taxon>
        <taxon>Magnoliopsida</taxon>
        <taxon>eudicotyledons</taxon>
        <taxon>Gunneridae</taxon>
        <taxon>Pentapetalae</taxon>
        <taxon>asterids</taxon>
        <taxon>campanulids</taxon>
        <taxon>Asterales</taxon>
        <taxon>Asteraceae</taxon>
        <taxon>Asteroideae</taxon>
        <taxon>Anthemideae</taxon>
        <taxon>Anthemidinae</taxon>
        <taxon>Tanacetum</taxon>
    </lineage>
</organism>